<dbReference type="EnsemblPlants" id="OB06G27110.1">
    <property type="protein sequence ID" value="OB06G27110.1"/>
    <property type="gene ID" value="OB06G27110"/>
</dbReference>
<keyword evidence="2" id="KW-0732">Signal</keyword>
<accession>J3MFB7</accession>
<proteinExistence type="predicted"/>
<feature type="chain" id="PRO_5003774930" evidence="2">
    <location>
        <begin position="26"/>
        <end position="94"/>
    </location>
</feature>
<name>J3MFB7_ORYBR</name>
<protein>
    <submittedName>
        <fullName evidence="3">Uncharacterized protein</fullName>
    </submittedName>
</protein>
<reference evidence="3" key="2">
    <citation type="submission" date="2013-04" db="UniProtKB">
        <authorList>
            <consortium name="EnsemblPlants"/>
        </authorList>
    </citation>
    <scope>IDENTIFICATION</scope>
</reference>
<sequence>MITGRRPLARLRAIVLLALVMIGDGILVVPASGSSGKTGGTGKDRPFGTGGPTTASPYNRPYVYAALSRGNPVCRGTCAPGGSTYTRGRPHSGG</sequence>
<dbReference type="HOGENOM" id="CLU_2310701_0_0_1"/>
<evidence type="ECO:0000313" key="3">
    <source>
        <dbReference type="EnsemblPlants" id="OB06G27110.1"/>
    </source>
</evidence>
<dbReference type="Proteomes" id="UP000006038">
    <property type="component" value="Chromosome 6"/>
</dbReference>
<evidence type="ECO:0000256" key="2">
    <source>
        <dbReference type="SAM" id="SignalP"/>
    </source>
</evidence>
<evidence type="ECO:0000313" key="4">
    <source>
        <dbReference type="Proteomes" id="UP000006038"/>
    </source>
</evidence>
<feature type="region of interest" description="Disordered" evidence="1">
    <location>
        <begin position="31"/>
        <end position="57"/>
    </location>
</feature>
<dbReference type="AlphaFoldDB" id="J3MFB7"/>
<organism evidence="3">
    <name type="scientific">Oryza brachyantha</name>
    <name type="common">malo sina</name>
    <dbReference type="NCBI Taxonomy" id="4533"/>
    <lineage>
        <taxon>Eukaryota</taxon>
        <taxon>Viridiplantae</taxon>
        <taxon>Streptophyta</taxon>
        <taxon>Embryophyta</taxon>
        <taxon>Tracheophyta</taxon>
        <taxon>Spermatophyta</taxon>
        <taxon>Magnoliopsida</taxon>
        <taxon>Liliopsida</taxon>
        <taxon>Poales</taxon>
        <taxon>Poaceae</taxon>
        <taxon>BOP clade</taxon>
        <taxon>Oryzoideae</taxon>
        <taxon>Oryzeae</taxon>
        <taxon>Oryzinae</taxon>
        <taxon>Oryza</taxon>
    </lineage>
</organism>
<dbReference type="Gramene" id="OB06G27110.1">
    <property type="protein sequence ID" value="OB06G27110.1"/>
    <property type="gene ID" value="OB06G27110"/>
</dbReference>
<evidence type="ECO:0000256" key="1">
    <source>
        <dbReference type="SAM" id="MobiDB-lite"/>
    </source>
</evidence>
<feature type="signal peptide" evidence="2">
    <location>
        <begin position="1"/>
        <end position="25"/>
    </location>
</feature>
<reference evidence="3" key="1">
    <citation type="journal article" date="2013" name="Nat. Commun.">
        <title>Whole-genome sequencing of Oryza brachyantha reveals mechanisms underlying Oryza genome evolution.</title>
        <authorList>
            <person name="Chen J."/>
            <person name="Huang Q."/>
            <person name="Gao D."/>
            <person name="Wang J."/>
            <person name="Lang Y."/>
            <person name="Liu T."/>
            <person name="Li B."/>
            <person name="Bai Z."/>
            <person name="Luis Goicoechea J."/>
            <person name="Liang C."/>
            <person name="Chen C."/>
            <person name="Zhang W."/>
            <person name="Sun S."/>
            <person name="Liao Y."/>
            <person name="Zhang X."/>
            <person name="Yang L."/>
            <person name="Song C."/>
            <person name="Wang M."/>
            <person name="Shi J."/>
            <person name="Liu G."/>
            <person name="Liu J."/>
            <person name="Zhou H."/>
            <person name="Zhou W."/>
            <person name="Yu Q."/>
            <person name="An N."/>
            <person name="Chen Y."/>
            <person name="Cai Q."/>
            <person name="Wang B."/>
            <person name="Liu B."/>
            <person name="Min J."/>
            <person name="Huang Y."/>
            <person name="Wu H."/>
            <person name="Li Z."/>
            <person name="Zhang Y."/>
            <person name="Yin Y."/>
            <person name="Song W."/>
            <person name="Jiang J."/>
            <person name="Jackson S.A."/>
            <person name="Wing R.A."/>
            <person name="Wang J."/>
            <person name="Chen M."/>
        </authorList>
    </citation>
    <scope>NUCLEOTIDE SEQUENCE [LARGE SCALE GENOMIC DNA]</scope>
    <source>
        <strain evidence="3">cv. IRGC 101232</strain>
    </source>
</reference>
<keyword evidence="4" id="KW-1185">Reference proteome</keyword>
<dbReference type="OMA" id="SANKPAC"/>